<feature type="compositionally biased region" description="Low complexity" evidence="2">
    <location>
        <begin position="196"/>
        <end position="208"/>
    </location>
</feature>
<dbReference type="Proteomes" id="UP000280586">
    <property type="component" value="Chromosome"/>
</dbReference>
<dbReference type="EMBL" id="CP023671">
    <property type="protein sequence ID" value="AYE35688.1"/>
    <property type="molecule type" value="Genomic_DNA"/>
</dbReference>
<feature type="coiled-coil region" evidence="1">
    <location>
        <begin position="90"/>
        <end position="124"/>
    </location>
</feature>
<evidence type="ECO:0000256" key="1">
    <source>
        <dbReference type="SAM" id="Coils"/>
    </source>
</evidence>
<dbReference type="Pfam" id="PF14265">
    <property type="entry name" value="DUF4355"/>
    <property type="match status" value="1"/>
</dbReference>
<dbReference type="EMBL" id="CP099799">
    <property type="protein sequence ID" value="USS02303.1"/>
    <property type="molecule type" value="Genomic_DNA"/>
</dbReference>
<dbReference type="Proteomes" id="UP001055437">
    <property type="component" value="Chromosome"/>
</dbReference>
<reference evidence="3 5" key="1">
    <citation type="submission" date="2017-09" db="EMBL/GenBank/DDBJ databases">
        <authorList>
            <person name="Thomas P."/>
            <person name="Seyboldt C."/>
        </authorList>
    </citation>
    <scope>NUCLEOTIDE SEQUENCE [LARGE SCALE GENOMIC DNA]</scope>
    <source>
        <strain evidence="3 5">DSM 7534</strain>
    </source>
</reference>
<feature type="region of interest" description="Disordered" evidence="2">
    <location>
        <begin position="183"/>
        <end position="215"/>
    </location>
</feature>
<accession>A0A9N7JNE1</accession>
<evidence type="ECO:0000313" key="6">
    <source>
        <dbReference type="Proteomes" id="UP001055437"/>
    </source>
</evidence>
<feature type="region of interest" description="Disordered" evidence="2">
    <location>
        <begin position="25"/>
        <end position="57"/>
    </location>
</feature>
<protein>
    <submittedName>
        <fullName evidence="3">DUF4355 domain-containing protein</fullName>
    </submittedName>
</protein>
<sequence length="215" mass="23694">MKRKLIMNLQLFGLGRISRPFLNADAGDGNGSAGTGTDNSNGEGAGEQGESKTFDDVLKDKSYQSEFDKRVAKALETAKSKWETEKATELENAKTEAEKLAKMNAEQKAKYAEEKRLAELEKREKDITTRELKAQAYETLAEKNLPKELIGTLNFSDAEQCNKSIEAVEKAFQSAVEKAVNDKLRGGNTPKGGQGNNNQTTFGFNFTGVRSRETK</sequence>
<evidence type="ECO:0000256" key="2">
    <source>
        <dbReference type="SAM" id="MobiDB-lite"/>
    </source>
</evidence>
<evidence type="ECO:0000313" key="3">
    <source>
        <dbReference type="EMBL" id="AYE35688.1"/>
    </source>
</evidence>
<dbReference type="RefSeq" id="WP_066678789.1">
    <property type="nucleotide sequence ID" value="NZ_CABMIZ010000051.1"/>
</dbReference>
<gene>
    <name evidence="3" type="ORF">CP523_15310</name>
    <name evidence="4" type="ORF">NH397_07785</name>
</gene>
<evidence type="ECO:0000313" key="4">
    <source>
        <dbReference type="EMBL" id="USS02303.1"/>
    </source>
</evidence>
<name>A0A9N7JNE1_CLOSE</name>
<proteinExistence type="predicted"/>
<keyword evidence="6" id="KW-1185">Reference proteome</keyword>
<dbReference type="GeneID" id="303562058"/>
<evidence type="ECO:0000313" key="5">
    <source>
        <dbReference type="Proteomes" id="UP000280586"/>
    </source>
</evidence>
<organism evidence="3 5">
    <name type="scientific">Clostridium septicum</name>
    <dbReference type="NCBI Taxonomy" id="1504"/>
    <lineage>
        <taxon>Bacteria</taxon>
        <taxon>Bacillati</taxon>
        <taxon>Bacillota</taxon>
        <taxon>Clostridia</taxon>
        <taxon>Eubacteriales</taxon>
        <taxon>Clostridiaceae</taxon>
        <taxon>Clostridium</taxon>
    </lineage>
</organism>
<reference evidence="4" key="2">
    <citation type="submission" date="2022-06" db="EMBL/GenBank/DDBJ databases">
        <authorList>
            <person name="Holder M.E."/>
            <person name="Ajami N.J."/>
            <person name="Petrosino J.F."/>
        </authorList>
    </citation>
    <scope>NUCLEOTIDE SEQUENCE</scope>
    <source>
        <strain evidence="4">RMA 8861</strain>
    </source>
</reference>
<dbReference type="InterPro" id="IPR025580">
    <property type="entry name" value="Gp46"/>
</dbReference>
<dbReference type="AlphaFoldDB" id="A0A9N7JNE1"/>
<dbReference type="KEGG" id="csep:CP523_15310"/>
<keyword evidence="1" id="KW-0175">Coiled coil</keyword>
<dbReference type="OrthoDB" id="2666821at2"/>